<name>A0A8S9IRG6_BRACR</name>
<dbReference type="AlphaFoldDB" id="A0A8S9IRG6"/>
<dbReference type="EMBL" id="QGKY02001015">
    <property type="protein sequence ID" value="KAF2572404.1"/>
    <property type="molecule type" value="Genomic_DNA"/>
</dbReference>
<accession>A0A8S9IRG6</accession>
<evidence type="ECO:0000313" key="1">
    <source>
        <dbReference type="EMBL" id="KAF2572404.1"/>
    </source>
</evidence>
<comment type="caution">
    <text evidence="1">The sequence shown here is derived from an EMBL/GenBank/DDBJ whole genome shotgun (WGS) entry which is preliminary data.</text>
</comment>
<organism evidence="1">
    <name type="scientific">Brassica cretica</name>
    <name type="common">Mustard</name>
    <dbReference type="NCBI Taxonomy" id="69181"/>
    <lineage>
        <taxon>Eukaryota</taxon>
        <taxon>Viridiplantae</taxon>
        <taxon>Streptophyta</taxon>
        <taxon>Embryophyta</taxon>
        <taxon>Tracheophyta</taxon>
        <taxon>Spermatophyta</taxon>
        <taxon>Magnoliopsida</taxon>
        <taxon>eudicotyledons</taxon>
        <taxon>Gunneridae</taxon>
        <taxon>Pentapetalae</taxon>
        <taxon>rosids</taxon>
        <taxon>malvids</taxon>
        <taxon>Brassicales</taxon>
        <taxon>Brassicaceae</taxon>
        <taxon>Brassiceae</taxon>
        <taxon>Brassica</taxon>
    </lineage>
</organism>
<reference evidence="1" key="1">
    <citation type="submission" date="2019-12" db="EMBL/GenBank/DDBJ databases">
        <title>Genome sequencing and annotation of Brassica cretica.</title>
        <authorList>
            <person name="Studholme D.J."/>
            <person name="Sarris P.F."/>
        </authorList>
    </citation>
    <scope>NUCLEOTIDE SEQUENCE</scope>
    <source>
        <strain evidence="1">PFS-102/07</strain>
        <tissue evidence="1">Leaf</tissue>
    </source>
</reference>
<protein>
    <submittedName>
        <fullName evidence="1">Uncharacterized protein</fullName>
    </submittedName>
</protein>
<proteinExistence type="predicted"/>
<gene>
    <name evidence="1" type="ORF">F2Q70_00004013</name>
</gene>
<sequence length="142" mass="15657">MRSLRHRRDDGGVVSRFLRSAGFLVIDFFDAIGLNDLKRSRSIDSVQSDRIGVGTIFGAGGDFLGPAAPVLLASEFITNRRLLYGEFCTFEILRFFTENPNGEFLMAFLDVGCAGAFRLPVIFAAAILPNFLTESHFRSGVD</sequence>